<dbReference type="Proteomes" id="UP000297638">
    <property type="component" value="Unassembled WGS sequence"/>
</dbReference>
<dbReference type="AlphaFoldDB" id="A0A4Y8TZS6"/>
<evidence type="ECO:0000313" key="3">
    <source>
        <dbReference type="Proteomes" id="UP000297638"/>
    </source>
</evidence>
<protein>
    <submittedName>
        <fullName evidence="2">ImmA/IrrE family metallo-endopeptidase</fullName>
    </submittedName>
</protein>
<evidence type="ECO:0000313" key="2">
    <source>
        <dbReference type="EMBL" id="TFH57029.1"/>
    </source>
</evidence>
<organism evidence="2 3">
    <name type="scientific">Glutamicibacter arilaitensis</name>
    <dbReference type="NCBI Taxonomy" id="256701"/>
    <lineage>
        <taxon>Bacteria</taxon>
        <taxon>Bacillati</taxon>
        <taxon>Actinomycetota</taxon>
        <taxon>Actinomycetes</taxon>
        <taxon>Micrococcales</taxon>
        <taxon>Micrococcaceae</taxon>
        <taxon>Glutamicibacter</taxon>
    </lineage>
</organism>
<dbReference type="EMBL" id="SPDS01000001">
    <property type="protein sequence ID" value="TFH57029.1"/>
    <property type="molecule type" value="Genomic_DNA"/>
</dbReference>
<dbReference type="Pfam" id="PF06114">
    <property type="entry name" value="Peptidase_M78"/>
    <property type="match status" value="1"/>
</dbReference>
<proteinExistence type="predicted"/>
<name>A0A4Y8TZS6_9MICC</name>
<feature type="domain" description="IrrE N-terminal-like" evidence="1">
    <location>
        <begin position="75"/>
        <end position="181"/>
    </location>
</feature>
<evidence type="ECO:0000259" key="1">
    <source>
        <dbReference type="Pfam" id="PF06114"/>
    </source>
</evidence>
<dbReference type="Gene3D" id="1.10.10.2910">
    <property type="match status" value="1"/>
</dbReference>
<reference evidence="2 3" key="1">
    <citation type="submission" date="2019-03" db="EMBL/GenBank/DDBJ databases">
        <title>Glutamicibacter sp. LJH19 genome.</title>
        <authorList>
            <person name="Sinai Borker S."/>
            <person name="Kumar R."/>
        </authorList>
    </citation>
    <scope>NUCLEOTIDE SEQUENCE [LARGE SCALE GENOMIC DNA]</scope>
    <source>
        <strain evidence="2 3">LJH19</strain>
    </source>
</reference>
<gene>
    <name evidence="2" type="ORF">EXY26_08540</name>
</gene>
<dbReference type="PANTHER" id="PTHR43236:SF2">
    <property type="entry name" value="BLL0069 PROTEIN"/>
    <property type="match status" value="1"/>
</dbReference>
<dbReference type="InterPro" id="IPR052345">
    <property type="entry name" value="Rad_response_metalloprotease"/>
</dbReference>
<dbReference type="InterPro" id="IPR010359">
    <property type="entry name" value="IrrE_HExxH"/>
</dbReference>
<sequence>MFNTSHTPNTNRSVLATLRTLIPDRDIENFDEAKRIAEHQAAKLLTLHGITTWPVPVEMIIDQLPKIRIEYCEQPVSGATFWNGTEWVIQLNRYENKARQRFSLAHEYKHIIDHGRAQQLYGSKSAPQSSKHAESVADYFAACLLMPKVLLKRAFFSGIQKPSELAQLFGVSPTAIAIRLEQTGITERAPRCRTSGSRWMPRVAAQAFSAQPIHA</sequence>
<dbReference type="PANTHER" id="PTHR43236">
    <property type="entry name" value="ANTITOXIN HIGA1"/>
    <property type="match status" value="1"/>
</dbReference>
<accession>A0A4Y8TZS6</accession>
<comment type="caution">
    <text evidence="2">The sequence shown here is derived from an EMBL/GenBank/DDBJ whole genome shotgun (WGS) entry which is preliminary data.</text>
</comment>